<evidence type="ECO:0000256" key="1">
    <source>
        <dbReference type="ARBA" id="ARBA00022737"/>
    </source>
</evidence>
<evidence type="ECO:0008006" key="5">
    <source>
        <dbReference type="Google" id="ProtNLM"/>
    </source>
</evidence>
<feature type="repeat" description="PPR" evidence="2">
    <location>
        <begin position="142"/>
        <end position="176"/>
    </location>
</feature>
<dbReference type="PANTHER" id="PTHR47928">
    <property type="entry name" value="REPEAT-CONTAINING PROTEIN, PUTATIVE-RELATED"/>
    <property type="match status" value="1"/>
</dbReference>
<organism evidence="3 4">
    <name type="scientific">Quercus lobata</name>
    <name type="common">Valley oak</name>
    <dbReference type="NCBI Taxonomy" id="97700"/>
    <lineage>
        <taxon>Eukaryota</taxon>
        <taxon>Viridiplantae</taxon>
        <taxon>Streptophyta</taxon>
        <taxon>Embryophyta</taxon>
        <taxon>Tracheophyta</taxon>
        <taxon>Spermatophyta</taxon>
        <taxon>Magnoliopsida</taxon>
        <taxon>eudicotyledons</taxon>
        <taxon>Gunneridae</taxon>
        <taxon>Pentapetalae</taxon>
        <taxon>rosids</taxon>
        <taxon>fabids</taxon>
        <taxon>Fagales</taxon>
        <taxon>Fagaceae</taxon>
        <taxon>Quercus</taxon>
    </lineage>
</organism>
<dbReference type="InterPro" id="IPR011990">
    <property type="entry name" value="TPR-like_helical_dom_sf"/>
</dbReference>
<dbReference type="AlphaFoldDB" id="A0A7N2LJS3"/>
<evidence type="ECO:0000313" key="4">
    <source>
        <dbReference type="Proteomes" id="UP000594261"/>
    </source>
</evidence>
<sequence>MKMRCAVLKPGTGSVSSVLNALISTYVRCASSPIVSYSLLMGAAKILFEMTEKDELTWTTIITGYVRKGDLDADRAILDDMTENIGGCMESNDFGLFDEARKIFDNLLIKNIVSWNEILSAYVNLGHIVEAKSFLKEMPERNLLAWTMMISGLAQNGFGEEGLKLFNQMRIEGFEPYDSAFAGEITSCAVLGALEHGRQLHAQLVQLGHDTSLSAGNAIITLYVRCGIVKATNSGKFSEAIDVIESMPFEPGAPIWKPLLAGCWMYGNMDLGIQAAERLFELMPQHDRNYVLLSNIYATAGRLIDAAKVQKLMGDWGIKKEPGFCLVTHSEKLVVVFGLMKIPLGATIRVFKNHRICGNYW</sequence>
<dbReference type="FunFam" id="1.25.40.10:FF:000158">
    <property type="entry name" value="pentatricopeptide repeat-containing protein At2g33680"/>
    <property type="match status" value="1"/>
</dbReference>
<dbReference type="PANTHER" id="PTHR47928:SF207">
    <property type="entry name" value="PENTATRICOPEPTIDE REPEAT-CONTAINING PROTEIN"/>
    <property type="match status" value="1"/>
</dbReference>
<dbReference type="EMBL" id="LRBV02000004">
    <property type="status" value="NOT_ANNOTATED_CDS"/>
    <property type="molecule type" value="Genomic_DNA"/>
</dbReference>
<dbReference type="Gramene" id="QL04p086153:mrna">
    <property type="protein sequence ID" value="QL04p086153:mrna"/>
    <property type="gene ID" value="QL04p086153"/>
</dbReference>
<reference evidence="3 4" key="1">
    <citation type="journal article" date="2016" name="G3 (Bethesda)">
        <title>First Draft Assembly and Annotation of the Genome of a California Endemic Oak Quercus lobata Nee (Fagaceae).</title>
        <authorList>
            <person name="Sork V.L."/>
            <person name="Fitz-Gibbon S.T."/>
            <person name="Puiu D."/>
            <person name="Crepeau M."/>
            <person name="Gugger P.F."/>
            <person name="Sherman R."/>
            <person name="Stevens K."/>
            <person name="Langley C.H."/>
            <person name="Pellegrini M."/>
            <person name="Salzberg S.L."/>
        </authorList>
    </citation>
    <scope>NUCLEOTIDE SEQUENCE [LARGE SCALE GENOMIC DNA]</scope>
    <source>
        <strain evidence="3 4">cv. SW786</strain>
    </source>
</reference>
<dbReference type="InParanoid" id="A0A7N2LJS3"/>
<dbReference type="NCBIfam" id="TIGR00756">
    <property type="entry name" value="PPR"/>
    <property type="match status" value="2"/>
</dbReference>
<dbReference type="Pfam" id="PF20431">
    <property type="entry name" value="E_motif"/>
    <property type="match status" value="1"/>
</dbReference>
<dbReference type="GO" id="GO:0099402">
    <property type="term" value="P:plant organ development"/>
    <property type="evidence" value="ECO:0007669"/>
    <property type="project" value="UniProtKB-ARBA"/>
</dbReference>
<protein>
    <recommendedName>
        <fullName evidence="5">Pentatricopeptide repeat-containing protein</fullName>
    </recommendedName>
</protein>
<dbReference type="InterPro" id="IPR002885">
    <property type="entry name" value="PPR_rpt"/>
</dbReference>
<dbReference type="OMA" id="CMESNDF"/>
<keyword evidence="4" id="KW-1185">Reference proteome</keyword>
<reference evidence="3" key="2">
    <citation type="submission" date="2021-01" db="UniProtKB">
        <authorList>
            <consortium name="EnsemblPlants"/>
        </authorList>
    </citation>
    <scope>IDENTIFICATION</scope>
</reference>
<dbReference type="GO" id="GO:0008270">
    <property type="term" value="F:zinc ion binding"/>
    <property type="evidence" value="ECO:0007669"/>
    <property type="project" value="InterPro"/>
</dbReference>
<accession>A0A7N2LJS3</accession>
<dbReference type="Proteomes" id="UP000594261">
    <property type="component" value="Chromosome 4"/>
</dbReference>
<dbReference type="InterPro" id="IPR050421">
    <property type="entry name" value="PPR"/>
</dbReference>
<dbReference type="Pfam" id="PF01535">
    <property type="entry name" value="PPR"/>
    <property type="match status" value="3"/>
</dbReference>
<evidence type="ECO:0000313" key="3">
    <source>
        <dbReference type="EnsemblPlants" id="QL04p086153:mrna"/>
    </source>
</evidence>
<name>A0A7N2LJS3_QUELO</name>
<feature type="repeat" description="PPR" evidence="2">
    <location>
        <begin position="54"/>
        <end position="84"/>
    </location>
</feature>
<proteinExistence type="predicted"/>
<dbReference type="EnsemblPlants" id="QL04p086153:mrna">
    <property type="protein sequence ID" value="QL04p086153:mrna"/>
    <property type="gene ID" value="QL04p086153"/>
</dbReference>
<dbReference type="InterPro" id="IPR046848">
    <property type="entry name" value="E_motif"/>
</dbReference>
<dbReference type="SUPFAM" id="SSF48452">
    <property type="entry name" value="TPR-like"/>
    <property type="match status" value="1"/>
</dbReference>
<dbReference type="PROSITE" id="PS51375">
    <property type="entry name" value="PPR"/>
    <property type="match status" value="3"/>
</dbReference>
<feature type="repeat" description="PPR" evidence="2">
    <location>
        <begin position="111"/>
        <end position="141"/>
    </location>
</feature>
<keyword evidence="1" id="KW-0677">Repeat</keyword>
<evidence type="ECO:0000256" key="2">
    <source>
        <dbReference type="PROSITE-ProRule" id="PRU00708"/>
    </source>
</evidence>
<dbReference type="Gene3D" id="1.25.40.10">
    <property type="entry name" value="Tetratricopeptide repeat domain"/>
    <property type="match status" value="3"/>
</dbReference>